<proteinExistence type="predicted"/>
<dbReference type="EMBL" id="VAHF01000009">
    <property type="protein sequence ID" value="TXG53944.1"/>
    <property type="molecule type" value="Genomic_DNA"/>
</dbReference>
<dbReference type="InterPro" id="IPR038920">
    <property type="entry name" value="At3g05675-like"/>
</dbReference>
<keyword evidence="1" id="KW-1133">Transmembrane helix</keyword>
<name>A0A5C7HAH4_9ROSI</name>
<gene>
    <name evidence="2" type="ORF">EZV62_019200</name>
</gene>
<keyword evidence="1" id="KW-0812">Transmembrane</keyword>
<organism evidence="2 3">
    <name type="scientific">Acer yangbiense</name>
    <dbReference type="NCBI Taxonomy" id="1000413"/>
    <lineage>
        <taxon>Eukaryota</taxon>
        <taxon>Viridiplantae</taxon>
        <taxon>Streptophyta</taxon>
        <taxon>Embryophyta</taxon>
        <taxon>Tracheophyta</taxon>
        <taxon>Spermatophyta</taxon>
        <taxon>Magnoliopsida</taxon>
        <taxon>eudicotyledons</taxon>
        <taxon>Gunneridae</taxon>
        <taxon>Pentapetalae</taxon>
        <taxon>rosids</taxon>
        <taxon>malvids</taxon>
        <taxon>Sapindales</taxon>
        <taxon>Sapindaceae</taxon>
        <taxon>Hippocastanoideae</taxon>
        <taxon>Acereae</taxon>
        <taxon>Acer</taxon>
    </lineage>
</organism>
<feature type="transmembrane region" description="Helical" evidence="1">
    <location>
        <begin position="12"/>
        <end position="31"/>
    </location>
</feature>
<dbReference type="OrthoDB" id="678132at2759"/>
<keyword evidence="3" id="KW-1185">Reference proteome</keyword>
<dbReference type="Proteomes" id="UP000323000">
    <property type="component" value="Chromosome 9"/>
</dbReference>
<accession>A0A5C7HAH4</accession>
<comment type="caution">
    <text evidence="2">The sequence shown here is derived from an EMBL/GenBank/DDBJ whole genome shotgun (WGS) entry which is preliminary data.</text>
</comment>
<dbReference type="PANTHER" id="PTHR31060">
    <property type="entry name" value="OSJNBA0011J08.25 PROTEIN-RELATED"/>
    <property type="match status" value="1"/>
</dbReference>
<evidence type="ECO:0000256" key="1">
    <source>
        <dbReference type="SAM" id="Phobius"/>
    </source>
</evidence>
<keyword evidence="1" id="KW-0472">Membrane</keyword>
<reference evidence="3" key="1">
    <citation type="journal article" date="2019" name="Gigascience">
        <title>De novo genome assembly of the endangered Acer yangbiense, a plant species with extremely small populations endemic to Yunnan Province, China.</title>
        <authorList>
            <person name="Yang J."/>
            <person name="Wariss H.M."/>
            <person name="Tao L."/>
            <person name="Zhang R."/>
            <person name="Yun Q."/>
            <person name="Hollingsworth P."/>
            <person name="Dao Z."/>
            <person name="Luo G."/>
            <person name="Guo H."/>
            <person name="Ma Y."/>
            <person name="Sun W."/>
        </authorList>
    </citation>
    <scope>NUCLEOTIDE SEQUENCE [LARGE SCALE GENOMIC DNA]</scope>
    <source>
        <strain evidence="3">cv. Malutang</strain>
    </source>
</reference>
<evidence type="ECO:0000313" key="2">
    <source>
        <dbReference type="EMBL" id="TXG53944.1"/>
    </source>
</evidence>
<dbReference type="AlphaFoldDB" id="A0A5C7HAH4"/>
<evidence type="ECO:0000313" key="3">
    <source>
        <dbReference type="Proteomes" id="UP000323000"/>
    </source>
</evidence>
<protein>
    <submittedName>
        <fullName evidence="2">Uncharacterized protein</fullName>
    </submittedName>
</protein>
<dbReference type="GO" id="GO:0016567">
    <property type="term" value="P:protein ubiquitination"/>
    <property type="evidence" value="ECO:0007669"/>
    <property type="project" value="UniProtKB-UniPathway"/>
</dbReference>
<feature type="transmembrane region" description="Helical" evidence="1">
    <location>
        <begin position="43"/>
        <end position="63"/>
    </location>
</feature>
<sequence>MVMEEYSPTTIAPLLLRNLITSIFIFADKSLLNLSQKYKLLEFIRYLLVSAFLFFLRLIPLLFHSISEDYYNYASNPHKIDNYNAPVAVSVGDSGISRALSQLLSIVGDIPVNSPKYQVVRSLAERLIDDNHRENVQSLHEINRVVLSAAFSRTLGRLEAAVVELGQDQVGDCGGGGCSGFVWGYGPVQYGLNRVFRILRSVGEGVVGLGRDRQDVMNLPCERSAQKLVAELLWLAQKMSACGFGDEAVGKWASASNLAWLALSAEPRLQGSMVKVSAFLFNEAKELGVKETEKSKREQQRQTKVKMLLSWLPLLCRASNGVDVPVLSISEKAELEKVLEESIETMEEEEEQEQVLSLWLHHFTYCPSSDWPNLHSSYARWYTASRKLLLQ</sequence>
<dbReference type="PANTHER" id="PTHR31060:SF4">
    <property type="entry name" value="1,8-CINEOLE SYNTHASE"/>
    <property type="match status" value="1"/>
</dbReference>
<dbReference type="UniPathway" id="UPA00143"/>